<reference evidence="7" key="1">
    <citation type="journal article" date="2019" name="Int. J. Syst. Evol. Microbiol.">
        <title>The Global Catalogue of Microorganisms (GCM) 10K type strain sequencing project: providing services to taxonomists for standard genome sequencing and annotation.</title>
        <authorList>
            <consortium name="The Broad Institute Genomics Platform"/>
            <consortium name="The Broad Institute Genome Sequencing Center for Infectious Disease"/>
            <person name="Wu L."/>
            <person name="Ma J."/>
        </authorList>
    </citation>
    <scope>NUCLEOTIDE SEQUENCE [LARGE SCALE GENOMIC DNA]</scope>
    <source>
        <strain evidence="7">KCTC 42964</strain>
    </source>
</reference>
<dbReference type="PIRSF" id="PIRSF015582">
    <property type="entry name" value="Cit_lyase_B"/>
    <property type="match status" value="1"/>
</dbReference>
<dbReference type="InterPro" id="IPR015813">
    <property type="entry name" value="Pyrv/PenolPyrv_kinase-like_dom"/>
</dbReference>
<dbReference type="InterPro" id="IPR011206">
    <property type="entry name" value="Citrate_lyase_beta/mcl1/mcl2"/>
</dbReference>
<gene>
    <name evidence="6" type="ORF">ACFOGJ_13470</name>
</gene>
<dbReference type="Proteomes" id="UP001595528">
    <property type="component" value="Unassembled WGS sequence"/>
</dbReference>
<dbReference type="RefSeq" id="WP_379901189.1">
    <property type="nucleotide sequence ID" value="NZ_JBHRTR010000028.1"/>
</dbReference>
<keyword evidence="4" id="KW-0460">Magnesium</keyword>
<dbReference type="GO" id="GO:0016829">
    <property type="term" value="F:lyase activity"/>
    <property type="evidence" value="ECO:0007669"/>
    <property type="project" value="UniProtKB-KW"/>
</dbReference>
<keyword evidence="7" id="KW-1185">Reference proteome</keyword>
<comment type="caution">
    <text evidence="6">The sequence shown here is derived from an EMBL/GenBank/DDBJ whole genome shotgun (WGS) entry which is preliminary data.</text>
</comment>
<evidence type="ECO:0000259" key="5">
    <source>
        <dbReference type="Pfam" id="PF03328"/>
    </source>
</evidence>
<keyword evidence="3" id="KW-0479">Metal-binding</keyword>
<dbReference type="PANTHER" id="PTHR32308:SF10">
    <property type="entry name" value="CITRATE LYASE SUBUNIT BETA"/>
    <property type="match status" value="1"/>
</dbReference>
<evidence type="ECO:0000256" key="3">
    <source>
        <dbReference type="ARBA" id="ARBA00022723"/>
    </source>
</evidence>
<sequence length="291" mass="31684">MTNVRPRRSVLYMPGSNARAIEKAKSLAADGVIFDLEDAVAPDAKESAREQVCAAVSAGGYGDRELVIRINGMDTEWWRRDLEHAADARPNAILLPKVESVKQLRDADRIVRHHDSSGEIALWAMMETPLGILHADDIAGYSGRLQCLVLGTSDLTKDLHAQHTADRMPLLYGLSKCLMAARAFGLSVLDGVHLDLEDMNGFVAACQQGRAMGFDGKTLIHPKQIDPCNDVFAPTETQVAHAHKVIAAYQQAVREGKGVVVVDGELIENLHVENAERMAALHAAIERLGRG</sequence>
<evidence type="ECO:0000256" key="2">
    <source>
        <dbReference type="ARBA" id="ARBA00005568"/>
    </source>
</evidence>
<evidence type="ECO:0000256" key="1">
    <source>
        <dbReference type="ARBA" id="ARBA00001946"/>
    </source>
</evidence>
<evidence type="ECO:0000313" key="6">
    <source>
        <dbReference type="EMBL" id="MFC3228249.1"/>
    </source>
</evidence>
<dbReference type="SUPFAM" id="SSF51621">
    <property type="entry name" value="Phosphoenolpyruvate/pyruvate domain"/>
    <property type="match status" value="1"/>
</dbReference>
<protein>
    <submittedName>
        <fullName evidence="6">HpcH/HpaI aldolase/citrate lyase family protein</fullName>
    </submittedName>
</protein>
<dbReference type="InterPro" id="IPR040442">
    <property type="entry name" value="Pyrv_kinase-like_dom_sf"/>
</dbReference>
<dbReference type="PANTHER" id="PTHR32308">
    <property type="entry name" value="LYASE BETA SUBUNIT, PUTATIVE (AFU_ORTHOLOGUE AFUA_4G13030)-RELATED"/>
    <property type="match status" value="1"/>
</dbReference>
<feature type="domain" description="HpcH/HpaI aldolase/citrate lyase" evidence="5">
    <location>
        <begin position="8"/>
        <end position="222"/>
    </location>
</feature>
<accession>A0ABV7L1E4</accession>
<keyword evidence="6" id="KW-0456">Lyase</keyword>
<proteinExistence type="inferred from homology"/>
<organism evidence="6 7">
    <name type="scientific">Marinibaculum pumilum</name>
    <dbReference type="NCBI Taxonomy" id="1766165"/>
    <lineage>
        <taxon>Bacteria</taxon>
        <taxon>Pseudomonadati</taxon>
        <taxon>Pseudomonadota</taxon>
        <taxon>Alphaproteobacteria</taxon>
        <taxon>Rhodospirillales</taxon>
        <taxon>Rhodospirillaceae</taxon>
        <taxon>Marinibaculum</taxon>
    </lineage>
</organism>
<evidence type="ECO:0000313" key="7">
    <source>
        <dbReference type="Proteomes" id="UP001595528"/>
    </source>
</evidence>
<dbReference type="InterPro" id="IPR005000">
    <property type="entry name" value="Aldolase/citrate-lyase_domain"/>
</dbReference>
<dbReference type="Gene3D" id="3.20.20.60">
    <property type="entry name" value="Phosphoenolpyruvate-binding domains"/>
    <property type="match status" value="1"/>
</dbReference>
<comment type="similarity">
    <text evidence="2">Belongs to the HpcH/HpaI aldolase family.</text>
</comment>
<evidence type="ECO:0000256" key="4">
    <source>
        <dbReference type="ARBA" id="ARBA00022842"/>
    </source>
</evidence>
<dbReference type="Pfam" id="PF03328">
    <property type="entry name" value="HpcH_HpaI"/>
    <property type="match status" value="1"/>
</dbReference>
<dbReference type="EMBL" id="JBHRTR010000028">
    <property type="protein sequence ID" value="MFC3228249.1"/>
    <property type="molecule type" value="Genomic_DNA"/>
</dbReference>
<name>A0ABV7L1E4_9PROT</name>
<comment type="cofactor">
    <cofactor evidence="1">
        <name>Mg(2+)</name>
        <dbReference type="ChEBI" id="CHEBI:18420"/>
    </cofactor>
</comment>